<dbReference type="EMBL" id="JAURVH010001515">
    <property type="protein sequence ID" value="KAK5932002.1"/>
    <property type="molecule type" value="Genomic_DNA"/>
</dbReference>
<sequence length="94" mass="9810">MERSREKAAAAAHGRKTEGGGGGRGQVVGMGKGMLVHLPAAVVLTDIFPTALCHGGIIAHDYGRNQHDRLSLISLTSVVEVIQAVTRIAPDVKS</sequence>
<evidence type="ECO:0000256" key="1">
    <source>
        <dbReference type="SAM" id="MobiDB-lite"/>
    </source>
</evidence>
<evidence type="ECO:0000313" key="2">
    <source>
        <dbReference type="EMBL" id="KAK5932002.1"/>
    </source>
</evidence>
<protein>
    <submittedName>
        <fullName evidence="2">Uncharacterized protein</fullName>
    </submittedName>
</protein>
<reference evidence="2 3" key="1">
    <citation type="journal article" date="2023" name="Mol. Biol. Evol.">
        <title>Genomics of Secondarily Temperate Adaptation in the Only Non-Antarctic Icefish.</title>
        <authorList>
            <person name="Rivera-Colon A.G."/>
            <person name="Rayamajhi N."/>
            <person name="Minhas B.F."/>
            <person name="Madrigal G."/>
            <person name="Bilyk K.T."/>
            <person name="Yoon V."/>
            <person name="Hune M."/>
            <person name="Gregory S."/>
            <person name="Cheng C.H.C."/>
            <person name="Catchen J.M."/>
        </authorList>
    </citation>
    <scope>NUCLEOTIDE SEQUENCE [LARGE SCALE GENOMIC DNA]</scope>
    <source>
        <tissue evidence="2">White muscle</tissue>
    </source>
</reference>
<name>A0AAN8HY21_CHAGU</name>
<dbReference type="AlphaFoldDB" id="A0AAN8HY21"/>
<comment type="caution">
    <text evidence="2">The sequence shown here is derived from an EMBL/GenBank/DDBJ whole genome shotgun (WGS) entry which is preliminary data.</text>
</comment>
<accession>A0AAN8HY21</accession>
<evidence type="ECO:0000313" key="3">
    <source>
        <dbReference type="Proteomes" id="UP001331515"/>
    </source>
</evidence>
<feature type="region of interest" description="Disordered" evidence="1">
    <location>
        <begin position="1"/>
        <end position="26"/>
    </location>
</feature>
<gene>
    <name evidence="2" type="ORF">CgunFtcFv8_003742</name>
</gene>
<proteinExistence type="predicted"/>
<keyword evidence="3" id="KW-1185">Reference proteome</keyword>
<organism evidence="2 3">
    <name type="scientific">Champsocephalus gunnari</name>
    <name type="common">Mackerel icefish</name>
    <dbReference type="NCBI Taxonomy" id="52237"/>
    <lineage>
        <taxon>Eukaryota</taxon>
        <taxon>Metazoa</taxon>
        <taxon>Chordata</taxon>
        <taxon>Craniata</taxon>
        <taxon>Vertebrata</taxon>
        <taxon>Euteleostomi</taxon>
        <taxon>Actinopterygii</taxon>
        <taxon>Neopterygii</taxon>
        <taxon>Teleostei</taxon>
        <taxon>Neoteleostei</taxon>
        <taxon>Acanthomorphata</taxon>
        <taxon>Eupercaria</taxon>
        <taxon>Perciformes</taxon>
        <taxon>Notothenioidei</taxon>
        <taxon>Channichthyidae</taxon>
        <taxon>Champsocephalus</taxon>
    </lineage>
</organism>
<dbReference type="Proteomes" id="UP001331515">
    <property type="component" value="Unassembled WGS sequence"/>
</dbReference>